<comment type="caution">
    <text evidence="3">The sequence shown here is derived from an EMBL/GenBank/DDBJ whole genome shotgun (WGS) entry which is preliminary data.</text>
</comment>
<dbReference type="PANTHER" id="PTHR34039:SF1">
    <property type="entry name" value="UPF0102 PROTEIN YRAN"/>
    <property type="match status" value="1"/>
</dbReference>
<dbReference type="CDD" id="cd20736">
    <property type="entry name" value="PoNe_Nuclease"/>
    <property type="match status" value="1"/>
</dbReference>
<dbReference type="PANTHER" id="PTHR34039">
    <property type="entry name" value="UPF0102 PROTEIN YRAN"/>
    <property type="match status" value="1"/>
</dbReference>
<dbReference type="Pfam" id="PF02021">
    <property type="entry name" value="UPF0102"/>
    <property type="match status" value="1"/>
</dbReference>
<organism evidence="3 4">
    <name type="scientific">Halodesulfovibrio spirochaetisodalis</name>
    <dbReference type="NCBI Taxonomy" id="1560234"/>
    <lineage>
        <taxon>Bacteria</taxon>
        <taxon>Pseudomonadati</taxon>
        <taxon>Thermodesulfobacteriota</taxon>
        <taxon>Desulfovibrionia</taxon>
        <taxon>Desulfovibrionales</taxon>
        <taxon>Desulfovibrionaceae</taxon>
        <taxon>Halodesulfovibrio</taxon>
    </lineage>
</organism>
<dbReference type="InterPro" id="IPR011856">
    <property type="entry name" value="tRNA_endonuc-like_dom_sf"/>
</dbReference>
<evidence type="ECO:0000313" key="3">
    <source>
        <dbReference type="EMBL" id="OBQ56269.1"/>
    </source>
</evidence>
<dbReference type="OrthoDB" id="9794876at2"/>
<proteinExistence type="inferred from homology"/>
<dbReference type="Proteomes" id="UP000091979">
    <property type="component" value="Unassembled WGS sequence"/>
</dbReference>
<dbReference type="GO" id="GO:0003676">
    <property type="term" value="F:nucleic acid binding"/>
    <property type="evidence" value="ECO:0007669"/>
    <property type="project" value="InterPro"/>
</dbReference>
<dbReference type="RefSeq" id="WP_066852347.1">
    <property type="nucleotide sequence ID" value="NZ_JXMS01000003.1"/>
</dbReference>
<dbReference type="AlphaFoldDB" id="A0A1B7XL76"/>
<dbReference type="STRING" id="1560234.SP90_02845"/>
<gene>
    <name evidence="3" type="ORF">SP90_02845</name>
</gene>
<evidence type="ECO:0000313" key="4">
    <source>
        <dbReference type="Proteomes" id="UP000091979"/>
    </source>
</evidence>
<evidence type="ECO:0000256" key="1">
    <source>
        <dbReference type="ARBA" id="ARBA00006738"/>
    </source>
</evidence>
<reference evidence="3 4" key="1">
    <citation type="submission" date="2015-01" db="EMBL/GenBank/DDBJ databases">
        <title>Desulfovibrio sp. JC271 draft genome sequence.</title>
        <authorList>
            <person name="Shivani Y."/>
            <person name="Subhash Y."/>
            <person name="Sasikala C."/>
            <person name="Ramana C.V."/>
        </authorList>
    </citation>
    <scope>NUCLEOTIDE SEQUENCE [LARGE SCALE GENOMIC DNA]</scope>
    <source>
        <strain evidence="3 4">JC271</strain>
    </source>
</reference>
<dbReference type="NCBIfam" id="NF009150">
    <property type="entry name" value="PRK12497.1-3"/>
    <property type="match status" value="1"/>
</dbReference>
<dbReference type="HAMAP" id="MF_00048">
    <property type="entry name" value="UPF0102"/>
    <property type="match status" value="1"/>
</dbReference>
<dbReference type="EMBL" id="JXMS01000003">
    <property type="protein sequence ID" value="OBQ56269.1"/>
    <property type="molecule type" value="Genomic_DNA"/>
</dbReference>
<accession>A0A1B7XL76</accession>
<dbReference type="InterPro" id="IPR003509">
    <property type="entry name" value="UPF0102_YraN-like"/>
</dbReference>
<comment type="similarity">
    <text evidence="1 2">Belongs to the UPF0102 family.</text>
</comment>
<protein>
    <recommendedName>
        <fullName evidence="2">UPF0102 protein SP90_02845</fullName>
    </recommendedName>
</protein>
<dbReference type="SUPFAM" id="SSF52980">
    <property type="entry name" value="Restriction endonuclease-like"/>
    <property type="match status" value="1"/>
</dbReference>
<dbReference type="NCBIfam" id="TIGR00252">
    <property type="entry name" value="YraN family protein"/>
    <property type="match status" value="1"/>
</dbReference>
<name>A0A1B7XL76_9BACT</name>
<evidence type="ECO:0000256" key="2">
    <source>
        <dbReference type="HAMAP-Rule" id="MF_00048"/>
    </source>
</evidence>
<dbReference type="Gene3D" id="3.40.1350.10">
    <property type="match status" value="1"/>
</dbReference>
<sequence length="134" mass="14687">MVADHLATGTAGENAAAEYLAGHGYSIVTRNWRAKQLELDIICTKGDTVIFAEVKTRSCSGMGTAQEALSAHKISKLCKAAQLYISQHNLWDTPCRFDLLAVTRTGNTYQVEHIQDAFELSQLMGGGNTAWQPW</sequence>
<keyword evidence="4" id="KW-1185">Reference proteome</keyword>
<dbReference type="InterPro" id="IPR011335">
    <property type="entry name" value="Restrct_endonuc-II-like"/>
</dbReference>